<dbReference type="AlphaFoldDB" id="A0AA95KD97"/>
<dbReference type="EMBL" id="CP124755">
    <property type="protein sequence ID" value="WGZ90044.1"/>
    <property type="molecule type" value="Genomic_DNA"/>
</dbReference>
<dbReference type="InterPro" id="IPR002782">
    <property type="entry name" value="Mut7-C_RNAse_dom"/>
</dbReference>
<feature type="domain" description="Ubiquitin Mut7-C" evidence="2">
    <location>
        <begin position="112"/>
        <end position="177"/>
    </location>
</feature>
<dbReference type="PANTHER" id="PTHR39081">
    <property type="entry name" value="MUT7-C DOMAIN-CONTAINING PROTEIN"/>
    <property type="match status" value="1"/>
</dbReference>
<protein>
    <submittedName>
        <fullName evidence="3">Mut7-C RNAse domain-containing protein</fullName>
    </submittedName>
</protein>
<dbReference type="InterPro" id="IPR016155">
    <property type="entry name" value="Mopterin_synth/thiamin_S_b"/>
</dbReference>
<sequence>MTLLIPAVLFKKQAKLLVKHWPRPPLKHTQAIDYLAQLYGFKHHHHYHTTSLIQQAITLSSAQIQAWFPTWVQQFARITHLNQIQTKALILQLWHHVLRHYPQMTTYMYQSQLRFHGACLDFVSNPVMQLAFDDKPSIKNVVESLGVPHVEVAAIQVNQTWVNFDYLLNDQDQVEVFSFPHAKPIVPLYVGNKPRFVLDVHLGGLARYLRLCNFDCWYSNVDQGDDALAQIAADEQRIFLSRDIGALKRSKVQYGHWVRQTEVLAQWQEIISLYELQPLIELGKRCVKCNTAVQVVSKQAVLASIPEKVAELQEHFTQCPQCQQIYWQGSHYARVEQALNTIMGVAV</sequence>
<name>A0AA95KD97_9GAMM</name>
<dbReference type="Pfam" id="PF14451">
    <property type="entry name" value="Ub-Mut7C"/>
    <property type="match status" value="1"/>
</dbReference>
<accession>A0AA95KD97</accession>
<evidence type="ECO:0000313" key="3">
    <source>
        <dbReference type="EMBL" id="WGZ90044.1"/>
    </source>
</evidence>
<dbReference type="KEGG" id="tdu:QJT80_11105"/>
<evidence type="ECO:0000259" key="1">
    <source>
        <dbReference type="Pfam" id="PF01927"/>
    </source>
</evidence>
<gene>
    <name evidence="3" type="ORF">QJT80_11105</name>
</gene>
<feature type="domain" description="Mut7-C RNAse" evidence="1">
    <location>
        <begin position="194"/>
        <end position="338"/>
    </location>
</feature>
<reference evidence="3" key="1">
    <citation type="journal article" date="2023" name="Int. J. Mol. Sci.">
        <title>Metagenomics Revealed a New Genus 'Candidatus Thiocaldithrix dubininis' gen. nov., sp. nov. and a New Species 'Candidatus Thiothrix putei' sp. nov. in the Family Thiotrichaceae, Some Members of Which Have Traits of Both Na+- and H+-Motive Energetics.</title>
        <authorList>
            <person name="Ravin N.V."/>
            <person name="Muntyan M.S."/>
            <person name="Smolyakov D.D."/>
            <person name="Rudenko T.S."/>
            <person name="Beletsky A.V."/>
            <person name="Mardanov A.V."/>
            <person name="Grabovich M.Y."/>
        </authorList>
    </citation>
    <scope>NUCLEOTIDE SEQUENCE</scope>
    <source>
        <strain evidence="3">GKL-01</strain>
    </source>
</reference>
<dbReference type="Pfam" id="PF01927">
    <property type="entry name" value="Mut7-C"/>
    <property type="match status" value="1"/>
</dbReference>
<organism evidence="3">
    <name type="scientific">Candidatus Thiocaldithrix dubininis</name>
    <dbReference type="NCBI Taxonomy" id="3080823"/>
    <lineage>
        <taxon>Bacteria</taxon>
        <taxon>Pseudomonadati</taxon>
        <taxon>Pseudomonadota</taxon>
        <taxon>Gammaproteobacteria</taxon>
        <taxon>Thiotrichales</taxon>
        <taxon>Thiotrichaceae</taxon>
        <taxon>Candidatus Thiocaldithrix</taxon>
    </lineage>
</organism>
<reference evidence="3" key="2">
    <citation type="submission" date="2023-04" db="EMBL/GenBank/DDBJ databases">
        <authorList>
            <person name="Beletskiy A.V."/>
            <person name="Mardanov A.V."/>
            <person name="Ravin N.V."/>
        </authorList>
    </citation>
    <scope>NUCLEOTIDE SEQUENCE</scope>
    <source>
        <strain evidence="3">GKL-01</strain>
    </source>
</reference>
<evidence type="ECO:0000259" key="2">
    <source>
        <dbReference type="Pfam" id="PF14451"/>
    </source>
</evidence>
<dbReference type="PANTHER" id="PTHR39081:SF1">
    <property type="entry name" value="MUT7-C RNASE DOMAIN-CONTAINING PROTEIN"/>
    <property type="match status" value="1"/>
</dbReference>
<dbReference type="InterPro" id="IPR027798">
    <property type="entry name" value="Ub_Mut7C"/>
</dbReference>
<dbReference type="SUPFAM" id="SSF54285">
    <property type="entry name" value="MoaD/ThiS"/>
    <property type="match status" value="1"/>
</dbReference>
<dbReference type="Proteomes" id="UP001300672">
    <property type="component" value="Chromosome"/>
</dbReference>
<proteinExistence type="predicted"/>